<feature type="compositionally biased region" description="Basic and acidic residues" evidence="1">
    <location>
        <begin position="553"/>
        <end position="569"/>
    </location>
</feature>
<feature type="compositionally biased region" description="Low complexity" evidence="1">
    <location>
        <begin position="292"/>
        <end position="303"/>
    </location>
</feature>
<reference evidence="3" key="1">
    <citation type="submission" date="2024-04" db="EMBL/GenBank/DDBJ databases">
        <authorList>
            <person name="Shaw F."/>
            <person name="Minotto A."/>
        </authorList>
    </citation>
    <scope>NUCLEOTIDE SEQUENCE [LARGE SCALE GENOMIC DNA]</scope>
</reference>
<feature type="region of interest" description="Disordered" evidence="1">
    <location>
        <begin position="255"/>
        <end position="344"/>
    </location>
</feature>
<feature type="compositionally biased region" description="Polar residues" evidence="1">
    <location>
        <begin position="183"/>
        <end position="195"/>
    </location>
</feature>
<evidence type="ECO:0000256" key="1">
    <source>
        <dbReference type="SAM" id="MobiDB-lite"/>
    </source>
</evidence>
<gene>
    <name evidence="2" type="ORF">GFSPODELE1_LOCUS3940</name>
</gene>
<feature type="region of interest" description="Disordered" evidence="1">
    <location>
        <begin position="1"/>
        <end position="228"/>
    </location>
</feature>
<feature type="compositionally biased region" description="Low complexity" evidence="1">
    <location>
        <begin position="58"/>
        <end position="69"/>
    </location>
</feature>
<dbReference type="Proteomes" id="UP001497453">
    <property type="component" value="Chromosome 2"/>
</dbReference>
<feature type="compositionally biased region" description="Basic and acidic residues" evidence="1">
    <location>
        <begin position="493"/>
        <end position="507"/>
    </location>
</feature>
<sequence length="631" mass="67230">MPVPLSPKPTNVQQTDSTAKPSSKDARRQPDANQTIRNKKEAAQRPPLVTKADSDPVQQQTTPATQSQTKKLARKSSKPFINWFQRKLAGTRARRASDGDALRAQRISGTRSPNFRERRRSSVPVPPLPATLAKQRNNKNVKQVRPASIVTSTKPNTISLNEEDDYSSVTDGRRSDSVDPRRTSSALDSTWSPNSVYEADEDASMRPIPPSTPPSPSPSRSSSSYLSDPRTFASMAASTKPTTLLSVDLTGGMAHIAQAPPTPTIPTHRLGAHLRTHSSGPGGGSITFSVLPPTTAPSRPSSTQGHVSSSSRGGASHGPLQAPQHTTHHPRNNPRPSSPPMDDASVLTLASSAFGIPGRVGVGALALSGRTSIADDSISHFSHRHGLGDSTSHFLVGDADGEGDDERLLDADRDLFGDIDASVRALRPRSSRRGSWESEASGWSARLGGTSPSLGPGTPSGLRERSLWTNGSYRTGPISIAETEGSSLTHAEGSAEEREETGVEQHYHTSPPSDHLANNMEHLSITSTTETDDTAKSDATEAQVPPLQLQAHVSEESASTKEKSLETPKRSNLPLQAAPPLPPSDATPTEKQEDAVAVHSHQISQDDLHSLATSDNHTDTFVSAPSTPLPY</sequence>
<feature type="compositionally biased region" description="Low complexity" evidence="1">
    <location>
        <begin position="447"/>
        <end position="461"/>
    </location>
</feature>
<feature type="compositionally biased region" description="Low complexity" evidence="1">
    <location>
        <begin position="218"/>
        <end position="228"/>
    </location>
</feature>
<feature type="compositionally biased region" description="Polar residues" evidence="1">
    <location>
        <begin position="149"/>
        <end position="160"/>
    </location>
</feature>
<feature type="compositionally biased region" description="Polar residues" evidence="1">
    <location>
        <begin position="8"/>
        <end position="21"/>
    </location>
</feature>
<organism evidence="2 3">
    <name type="scientific">Somion occarium</name>
    <dbReference type="NCBI Taxonomy" id="3059160"/>
    <lineage>
        <taxon>Eukaryota</taxon>
        <taxon>Fungi</taxon>
        <taxon>Dikarya</taxon>
        <taxon>Basidiomycota</taxon>
        <taxon>Agaricomycotina</taxon>
        <taxon>Agaricomycetes</taxon>
        <taxon>Polyporales</taxon>
        <taxon>Cerrenaceae</taxon>
        <taxon>Somion</taxon>
    </lineage>
</organism>
<feature type="compositionally biased region" description="Basic and acidic residues" evidence="1">
    <location>
        <begin position="171"/>
        <end position="182"/>
    </location>
</feature>
<evidence type="ECO:0000313" key="3">
    <source>
        <dbReference type="Proteomes" id="UP001497453"/>
    </source>
</evidence>
<keyword evidence="3" id="KW-1185">Reference proteome</keyword>
<feature type="region of interest" description="Disordered" evidence="1">
    <location>
        <begin position="426"/>
        <end position="631"/>
    </location>
</feature>
<feature type="compositionally biased region" description="Polar residues" evidence="1">
    <location>
        <begin position="610"/>
        <end position="631"/>
    </location>
</feature>
<feature type="compositionally biased region" description="Pro residues" evidence="1">
    <location>
        <begin position="207"/>
        <end position="217"/>
    </location>
</feature>
<protein>
    <submittedName>
        <fullName evidence="2">Uncharacterized protein</fullName>
    </submittedName>
</protein>
<evidence type="ECO:0000313" key="2">
    <source>
        <dbReference type="EMBL" id="CAL1702219.1"/>
    </source>
</evidence>
<feature type="compositionally biased region" description="Polar residues" evidence="1">
    <location>
        <begin position="304"/>
        <end position="313"/>
    </location>
</feature>
<dbReference type="EMBL" id="OZ037945">
    <property type="protein sequence ID" value="CAL1702219.1"/>
    <property type="molecule type" value="Genomic_DNA"/>
</dbReference>
<accession>A0ABP1D691</accession>
<name>A0ABP1D691_9APHY</name>
<proteinExistence type="predicted"/>